<dbReference type="AlphaFoldDB" id="A0A6A6H1B3"/>
<evidence type="ECO:0000313" key="2">
    <source>
        <dbReference type="Proteomes" id="UP000800092"/>
    </source>
</evidence>
<keyword evidence="2" id="KW-1185">Reference proteome</keyword>
<evidence type="ECO:0000313" key="1">
    <source>
        <dbReference type="EMBL" id="KAF2231363.1"/>
    </source>
</evidence>
<accession>A0A6A6H1B3</accession>
<gene>
    <name evidence="1" type="ORF">EV356DRAFT_507138</name>
</gene>
<organism evidence="1 2">
    <name type="scientific">Viridothelium virens</name>
    <name type="common">Speckled blister lichen</name>
    <name type="synonym">Trypethelium virens</name>
    <dbReference type="NCBI Taxonomy" id="1048519"/>
    <lineage>
        <taxon>Eukaryota</taxon>
        <taxon>Fungi</taxon>
        <taxon>Dikarya</taxon>
        <taxon>Ascomycota</taxon>
        <taxon>Pezizomycotina</taxon>
        <taxon>Dothideomycetes</taxon>
        <taxon>Dothideomycetes incertae sedis</taxon>
        <taxon>Trypetheliales</taxon>
        <taxon>Trypetheliaceae</taxon>
        <taxon>Viridothelium</taxon>
    </lineage>
</organism>
<dbReference type="Proteomes" id="UP000800092">
    <property type="component" value="Unassembled WGS sequence"/>
</dbReference>
<protein>
    <submittedName>
        <fullName evidence="1">Uncharacterized protein</fullName>
    </submittedName>
</protein>
<name>A0A6A6H1B3_VIRVR</name>
<dbReference type="EMBL" id="ML991828">
    <property type="protein sequence ID" value="KAF2231363.1"/>
    <property type="molecule type" value="Genomic_DNA"/>
</dbReference>
<sequence length="71" mass="7877">MPQLQHFSRMKSLVTGFGALLTYQTQITLVATLSMAKSAQDSRPELVYPYPTECPGGPHLAYEQECSRLTS</sequence>
<proteinExistence type="predicted"/>
<reference evidence="1" key="1">
    <citation type="journal article" date="2020" name="Stud. Mycol.">
        <title>101 Dothideomycetes genomes: a test case for predicting lifestyles and emergence of pathogens.</title>
        <authorList>
            <person name="Haridas S."/>
            <person name="Albert R."/>
            <person name="Binder M."/>
            <person name="Bloem J."/>
            <person name="Labutti K."/>
            <person name="Salamov A."/>
            <person name="Andreopoulos B."/>
            <person name="Baker S."/>
            <person name="Barry K."/>
            <person name="Bills G."/>
            <person name="Bluhm B."/>
            <person name="Cannon C."/>
            <person name="Castanera R."/>
            <person name="Culley D."/>
            <person name="Daum C."/>
            <person name="Ezra D."/>
            <person name="Gonzalez J."/>
            <person name="Henrissat B."/>
            <person name="Kuo A."/>
            <person name="Liang C."/>
            <person name="Lipzen A."/>
            <person name="Lutzoni F."/>
            <person name="Magnuson J."/>
            <person name="Mondo S."/>
            <person name="Nolan M."/>
            <person name="Ohm R."/>
            <person name="Pangilinan J."/>
            <person name="Park H.-J."/>
            <person name="Ramirez L."/>
            <person name="Alfaro M."/>
            <person name="Sun H."/>
            <person name="Tritt A."/>
            <person name="Yoshinaga Y."/>
            <person name="Zwiers L.-H."/>
            <person name="Turgeon B."/>
            <person name="Goodwin S."/>
            <person name="Spatafora J."/>
            <person name="Crous P."/>
            <person name="Grigoriev I."/>
        </authorList>
    </citation>
    <scope>NUCLEOTIDE SEQUENCE</scope>
    <source>
        <strain evidence="1">Tuck. ex Michener</strain>
    </source>
</reference>